<dbReference type="SUPFAM" id="SSF51338">
    <property type="entry name" value="Composite domain of metallo-dependent hydrolases"/>
    <property type="match status" value="1"/>
</dbReference>
<dbReference type="PANTHER" id="PTHR43668:SF2">
    <property type="entry name" value="ALLANTOINASE"/>
    <property type="match status" value="1"/>
</dbReference>
<accession>A0A6J6R3G3</accession>
<evidence type="ECO:0000313" key="3">
    <source>
        <dbReference type="EMBL" id="CAB4716493.1"/>
    </source>
</evidence>
<name>A0A6J6R3G3_9ZZZZ</name>
<dbReference type="GO" id="GO:0006145">
    <property type="term" value="P:purine nucleobase catabolic process"/>
    <property type="evidence" value="ECO:0007669"/>
    <property type="project" value="TreeGrafter"/>
</dbReference>
<sequence length="303" mass="31987">MLAIDWPGGSRVLEAVAAAGAQGMVTLGHCEDHAIIEVASQALRASGRTGAEHYPESRPPASERAAVERLLAACEVSGAPVYVVHLSSATALDSCRRARVAGLPVFVETRPLYLALTAEVHALPDGAKYAGMPPVRAQADVEALWAGLADGSIDTVGSDHAPWTLEQKLAHADDLDALPKGLAELETMLPVLWTEGVRARGLSLQRLAEVTSGNAARIFGLEGKGRIQVGADADLVVVDPAESRVVDGSRMTSKAGYSVLDGRELWGWPRWTVSRGDLVLDDGRLDAAPGRGRAARRTERAGE</sequence>
<dbReference type="InterPro" id="IPR032466">
    <property type="entry name" value="Metal_Hydrolase"/>
</dbReference>
<dbReference type="SUPFAM" id="SSF51556">
    <property type="entry name" value="Metallo-dependent hydrolases"/>
    <property type="match status" value="1"/>
</dbReference>
<protein>
    <submittedName>
        <fullName evidence="3">Unannotated protein</fullName>
    </submittedName>
</protein>
<dbReference type="PANTHER" id="PTHR43668">
    <property type="entry name" value="ALLANTOINASE"/>
    <property type="match status" value="1"/>
</dbReference>
<dbReference type="InterPro" id="IPR050138">
    <property type="entry name" value="DHOase/Allantoinase_Hydrolase"/>
</dbReference>
<dbReference type="EMBL" id="CAEZXR010000209">
    <property type="protein sequence ID" value="CAB4716493.1"/>
    <property type="molecule type" value="Genomic_DNA"/>
</dbReference>
<comment type="similarity">
    <text evidence="1">Belongs to the metallo-dependent hydrolases superfamily. Hydantoinase/dihydropyrimidinase family.</text>
</comment>
<dbReference type="GO" id="GO:0004038">
    <property type="term" value="F:allantoinase activity"/>
    <property type="evidence" value="ECO:0007669"/>
    <property type="project" value="TreeGrafter"/>
</dbReference>
<dbReference type="GO" id="GO:0005737">
    <property type="term" value="C:cytoplasm"/>
    <property type="evidence" value="ECO:0007669"/>
    <property type="project" value="TreeGrafter"/>
</dbReference>
<reference evidence="3" key="1">
    <citation type="submission" date="2020-05" db="EMBL/GenBank/DDBJ databases">
        <authorList>
            <person name="Chiriac C."/>
            <person name="Salcher M."/>
            <person name="Ghai R."/>
            <person name="Kavagutti S V."/>
        </authorList>
    </citation>
    <scope>NUCLEOTIDE SEQUENCE</scope>
</reference>
<evidence type="ECO:0000256" key="1">
    <source>
        <dbReference type="ARBA" id="ARBA00008829"/>
    </source>
</evidence>
<dbReference type="AlphaFoldDB" id="A0A6J6R3G3"/>
<dbReference type="Gene3D" id="3.20.20.140">
    <property type="entry name" value="Metal-dependent hydrolases"/>
    <property type="match status" value="1"/>
</dbReference>
<organism evidence="3">
    <name type="scientific">freshwater metagenome</name>
    <dbReference type="NCBI Taxonomy" id="449393"/>
    <lineage>
        <taxon>unclassified sequences</taxon>
        <taxon>metagenomes</taxon>
        <taxon>ecological metagenomes</taxon>
    </lineage>
</organism>
<evidence type="ECO:0000259" key="2">
    <source>
        <dbReference type="Pfam" id="PF01979"/>
    </source>
</evidence>
<gene>
    <name evidence="3" type="ORF">UFOPK2579_01721</name>
</gene>
<feature type="domain" description="Amidohydrolase-related" evidence="2">
    <location>
        <begin position="15"/>
        <end position="240"/>
    </location>
</feature>
<dbReference type="InterPro" id="IPR011059">
    <property type="entry name" value="Metal-dep_hydrolase_composite"/>
</dbReference>
<dbReference type="InterPro" id="IPR006680">
    <property type="entry name" value="Amidohydro-rel"/>
</dbReference>
<dbReference type="FunFam" id="3.20.20.140:FF:000174">
    <property type="entry name" value="Dihydropyrimidinase-related protein 2"/>
    <property type="match status" value="1"/>
</dbReference>
<proteinExistence type="inferred from homology"/>
<dbReference type="Pfam" id="PF01979">
    <property type="entry name" value="Amidohydro_1"/>
    <property type="match status" value="1"/>
</dbReference>